<name>A0A445AWW5_ARAHY</name>
<dbReference type="AlphaFoldDB" id="A0A445AWW5"/>
<accession>A0A445AWW5</accession>
<gene>
    <name evidence="1" type="ORF">Ahy_B01g055701</name>
</gene>
<evidence type="ECO:0000313" key="1">
    <source>
        <dbReference type="EMBL" id="RYR30910.1"/>
    </source>
</evidence>
<proteinExistence type="predicted"/>
<evidence type="ECO:0000313" key="2">
    <source>
        <dbReference type="Proteomes" id="UP000289738"/>
    </source>
</evidence>
<keyword evidence="2" id="KW-1185">Reference proteome</keyword>
<comment type="caution">
    <text evidence="1">The sequence shown here is derived from an EMBL/GenBank/DDBJ whole genome shotgun (WGS) entry which is preliminary data.</text>
</comment>
<dbReference type="EMBL" id="SDMP01000011">
    <property type="protein sequence ID" value="RYR30910.1"/>
    <property type="molecule type" value="Genomic_DNA"/>
</dbReference>
<dbReference type="Proteomes" id="UP000289738">
    <property type="component" value="Chromosome B01"/>
</dbReference>
<organism evidence="1 2">
    <name type="scientific">Arachis hypogaea</name>
    <name type="common">Peanut</name>
    <dbReference type="NCBI Taxonomy" id="3818"/>
    <lineage>
        <taxon>Eukaryota</taxon>
        <taxon>Viridiplantae</taxon>
        <taxon>Streptophyta</taxon>
        <taxon>Embryophyta</taxon>
        <taxon>Tracheophyta</taxon>
        <taxon>Spermatophyta</taxon>
        <taxon>Magnoliopsida</taxon>
        <taxon>eudicotyledons</taxon>
        <taxon>Gunneridae</taxon>
        <taxon>Pentapetalae</taxon>
        <taxon>rosids</taxon>
        <taxon>fabids</taxon>
        <taxon>Fabales</taxon>
        <taxon>Fabaceae</taxon>
        <taxon>Papilionoideae</taxon>
        <taxon>50 kb inversion clade</taxon>
        <taxon>dalbergioids sensu lato</taxon>
        <taxon>Dalbergieae</taxon>
        <taxon>Pterocarpus clade</taxon>
        <taxon>Arachis</taxon>
    </lineage>
</organism>
<reference evidence="1 2" key="1">
    <citation type="submission" date="2019-01" db="EMBL/GenBank/DDBJ databases">
        <title>Sequencing of cultivated peanut Arachis hypogaea provides insights into genome evolution and oil improvement.</title>
        <authorList>
            <person name="Chen X."/>
        </authorList>
    </citation>
    <scope>NUCLEOTIDE SEQUENCE [LARGE SCALE GENOMIC DNA]</scope>
    <source>
        <strain evidence="2">cv. Fuhuasheng</strain>
        <tissue evidence="1">Leaves</tissue>
    </source>
</reference>
<sequence length="100" mass="11488">MFGFPLASRWATYLPTSDVREQRVVSTRLSLDRLRDRDSYSVPEVAAVVHPEILVKEHSRLWRAVTSLIYFAAIKWHQLDRVVPQLGGVQHLPQPALNID</sequence>
<protein>
    <recommendedName>
        <fullName evidence="3">Aminotransferase-like plant mobile domain-containing protein</fullName>
    </recommendedName>
</protein>
<evidence type="ECO:0008006" key="3">
    <source>
        <dbReference type="Google" id="ProtNLM"/>
    </source>
</evidence>